<keyword evidence="2" id="KW-1185">Reference proteome</keyword>
<gene>
    <name evidence="1" type="ORF">QTN89_20785</name>
</gene>
<name>A0ABT7PP25_9BACT</name>
<evidence type="ECO:0000313" key="2">
    <source>
        <dbReference type="Proteomes" id="UP001239462"/>
    </source>
</evidence>
<accession>A0ABT7PP25</accession>
<dbReference type="RefSeq" id="WP_289165470.1">
    <property type="nucleotide sequence ID" value="NZ_JASZZN010000017.1"/>
</dbReference>
<proteinExistence type="predicted"/>
<organism evidence="1 2">
    <name type="scientific">Roseiconus lacunae</name>
    <dbReference type="NCBI Taxonomy" id="2605694"/>
    <lineage>
        <taxon>Bacteria</taxon>
        <taxon>Pseudomonadati</taxon>
        <taxon>Planctomycetota</taxon>
        <taxon>Planctomycetia</taxon>
        <taxon>Pirellulales</taxon>
        <taxon>Pirellulaceae</taxon>
        <taxon>Roseiconus</taxon>
    </lineage>
</organism>
<sequence length="143" mass="16358">MRYLCRLLVIALLLISVGWRFDRQNLKTELDEIRHRSHEIESRQDAIEFCLFRKIRSEPALVSFAELRAFADDIIAIGHSDFDLYCEVIADYSVDTPKNLHECEILVFDVSLEAVPFHGGSYWVVIQDQSILIAFQASAIIGG</sequence>
<evidence type="ECO:0000313" key="1">
    <source>
        <dbReference type="EMBL" id="MDM4017896.1"/>
    </source>
</evidence>
<reference evidence="1 2" key="1">
    <citation type="submission" date="2023-06" db="EMBL/GenBank/DDBJ databases">
        <title>Roseiconus lacunae JC819 isolated from Gulf of Mannar region, Tamil Nadu.</title>
        <authorList>
            <person name="Pk S."/>
            <person name="Ch S."/>
            <person name="Ch V.R."/>
        </authorList>
    </citation>
    <scope>NUCLEOTIDE SEQUENCE [LARGE SCALE GENOMIC DNA]</scope>
    <source>
        <strain evidence="1 2">JC819</strain>
    </source>
</reference>
<dbReference type="Proteomes" id="UP001239462">
    <property type="component" value="Unassembled WGS sequence"/>
</dbReference>
<dbReference type="EMBL" id="JASZZN010000017">
    <property type="protein sequence ID" value="MDM4017896.1"/>
    <property type="molecule type" value="Genomic_DNA"/>
</dbReference>
<protein>
    <submittedName>
        <fullName evidence="1">Uncharacterized protein</fullName>
    </submittedName>
</protein>
<comment type="caution">
    <text evidence="1">The sequence shown here is derived from an EMBL/GenBank/DDBJ whole genome shotgun (WGS) entry which is preliminary data.</text>
</comment>